<feature type="compositionally biased region" description="Low complexity" evidence="1">
    <location>
        <begin position="175"/>
        <end position="190"/>
    </location>
</feature>
<feature type="compositionally biased region" description="Gly residues" evidence="1">
    <location>
        <begin position="37"/>
        <end position="50"/>
    </location>
</feature>
<evidence type="ECO:0000256" key="2">
    <source>
        <dbReference type="SAM" id="Phobius"/>
    </source>
</evidence>
<feature type="transmembrane region" description="Helical" evidence="2">
    <location>
        <begin position="531"/>
        <end position="556"/>
    </location>
</feature>
<feature type="transmembrane region" description="Helical" evidence="2">
    <location>
        <begin position="367"/>
        <end position="385"/>
    </location>
</feature>
<protein>
    <recommendedName>
        <fullName evidence="5">Integral membrane protein</fullName>
    </recommendedName>
</protein>
<evidence type="ECO:0000313" key="4">
    <source>
        <dbReference type="Proteomes" id="UP001431313"/>
    </source>
</evidence>
<comment type="caution">
    <text evidence="3">The sequence shown here is derived from an EMBL/GenBank/DDBJ whole genome shotgun (WGS) entry which is preliminary data.</text>
</comment>
<evidence type="ECO:0000313" key="3">
    <source>
        <dbReference type="EMBL" id="MCS0638801.1"/>
    </source>
</evidence>
<proteinExistence type="predicted"/>
<gene>
    <name evidence="3" type="ORF">NX801_24715</name>
</gene>
<dbReference type="EMBL" id="JANUGQ010000026">
    <property type="protein sequence ID" value="MCS0638801.1"/>
    <property type="molecule type" value="Genomic_DNA"/>
</dbReference>
<organism evidence="3 4">
    <name type="scientific">Streptomyces pyxinae</name>
    <dbReference type="NCBI Taxonomy" id="2970734"/>
    <lineage>
        <taxon>Bacteria</taxon>
        <taxon>Bacillati</taxon>
        <taxon>Actinomycetota</taxon>
        <taxon>Actinomycetes</taxon>
        <taxon>Kitasatosporales</taxon>
        <taxon>Streptomycetaceae</taxon>
        <taxon>Streptomyces</taxon>
    </lineage>
</organism>
<feature type="transmembrane region" description="Helical" evidence="2">
    <location>
        <begin position="477"/>
        <end position="495"/>
    </location>
</feature>
<feature type="transmembrane region" description="Helical" evidence="2">
    <location>
        <begin position="391"/>
        <end position="407"/>
    </location>
</feature>
<feature type="compositionally biased region" description="Basic and acidic residues" evidence="1">
    <location>
        <begin position="148"/>
        <end position="162"/>
    </location>
</feature>
<keyword evidence="2" id="KW-1133">Transmembrane helix</keyword>
<feature type="region of interest" description="Disordered" evidence="1">
    <location>
        <begin position="1"/>
        <end position="190"/>
    </location>
</feature>
<feature type="compositionally biased region" description="Polar residues" evidence="1">
    <location>
        <begin position="122"/>
        <end position="135"/>
    </location>
</feature>
<keyword evidence="2" id="KW-0812">Transmembrane</keyword>
<dbReference type="Proteomes" id="UP001431313">
    <property type="component" value="Unassembled WGS sequence"/>
</dbReference>
<feature type="transmembrane region" description="Helical" evidence="2">
    <location>
        <begin position="334"/>
        <end position="355"/>
    </location>
</feature>
<feature type="transmembrane region" description="Helical" evidence="2">
    <location>
        <begin position="452"/>
        <end position="470"/>
    </location>
</feature>
<feature type="compositionally biased region" description="Low complexity" evidence="1">
    <location>
        <begin position="21"/>
        <end position="35"/>
    </location>
</feature>
<sequence length="557" mass="54816">MSSSDQQYDQPYPYRPRPGSEPYGYEPGYEPEPGGRQAPGGQDGHGGYGAPGEPRAPRGSEAPDGQVHQTWQGETWDTAYQPVVPAPGAPADPYAPGSQDPYASYGSSAPADPYGSYAPQGSHGSRSPQEVPGTQGSYGSGDSYGSENSHDSFDSHDSHDSHGSYGPAGGPAPGQPHAGQPGQSHAGPAYAPYESYESYAGQSYDIPGAYQDAPRGHEQGPGQGPGPLPPEAPGTGQDAPTALLRPVSDGPGPAGAPGSLAGGPGDPATALLRPVGDGPGGPGRPAGTPVTASAPPTAAEKARAEGRPIIVEPGLQPAALTAVLGALLAGGAALGPYGLLLPLVLLQAVTAAGWFRLNGMWPARQGIALAFLGGLVADAALLVAGEEHAPAALLGTLGVWVLLVLVLQLRSRAGADERLYGLMVTLVSSALAIVAAGYLASVLAAPGGTGTATGAAVLTGGLAVAAAILFRALPLPGALSVAVALAAAAGAGFALGGATGLGSGGALLGLGTGVCALVGHRAASYDYPSRFVHLTAGVALPLAVAAPAVCLLGRALG</sequence>
<feature type="compositionally biased region" description="Gly residues" evidence="1">
    <location>
        <begin position="252"/>
        <end position="265"/>
    </location>
</feature>
<reference evidence="3" key="1">
    <citation type="submission" date="2022-08" db="EMBL/GenBank/DDBJ databases">
        <authorList>
            <person name="Somphong A."/>
            <person name="Phongsopitanun W."/>
        </authorList>
    </citation>
    <scope>NUCLEOTIDE SEQUENCE</scope>
    <source>
        <strain evidence="3">LP05-1</strain>
    </source>
</reference>
<feature type="transmembrane region" description="Helical" evidence="2">
    <location>
        <begin position="419"/>
        <end position="440"/>
    </location>
</feature>
<accession>A0ABT2CMY6</accession>
<evidence type="ECO:0008006" key="5">
    <source>
        <dbReference type="Google" id="ProtNLM"/>
    </source>
</evidence>
<name>A0ABT2CMY6_9ACTN</name>
<feature type="compositionally biased region" description="Low complexity" evidence="1">
    <location>
        <begin position="1"/>
        <end position="12"/>
    </location>
</feature>
<evidence type="ECO:0000256" key="1">
    <source>
        <dbReference type="SAM" id="MobiDB-lite"/>
    </source>
</evidence>
<keyword evidence="4" id="KW-1185">Reference proteome</keyword>
<feature type="compositionally biased region" description="Low complexity" evidence="1">
    <location>
        <begin position="285"/>
        <end position="299"/>
    </location>
</feature>
<dbReference type="RefSeq" id="WP_258790107.1">
    <property type="nucleotide sequence ID" value="NZ_JANUGQ010000026.1"/>
</dbReference>
<feature type="region of interest" description="Disordered" evidence="1">
    <location>
        <begin position="204"/>
        <end position="303"/>
    </location>
</feature>
<keyword evidence="2" id="KW-0472">Membrane</keyword>